<feature type="transmembrane region" description="Helical" evidence="6">
    <location>
        <begin position="297"/>
        <end position="315"/>
    </location>
</feature>
<feature type="transmembrane region" description="Helical" evidence="6">
    <location>
        <begin position="264"/>
        <end position="285"/>
    </location>
</feature>
<name>A0A1B1YL50_THEST</name>
<dbReference type="PROSITE" id="PS50850">
    <property type="entry name" value="MFS"/>
    <property type="match status" value="1"/>
</dbReference>
<organism evidence="8 9">
    <name type="scientific">Thermoclostridium stercorarium subsp. leptospartum DSM 9219</name>
    <dbReference type="NCBI Taxonomy" id="1346611"/>
    <lineage>
        <taxon>Bacteria</taxon>
        <taxon>Bacillati</taxon>
        <taxon>Bacillota</taxon>
        <taxon>Clostridia</taxon>
        <taxon>Eubacteriales</taxon>
        <taxon>Oscillospiraceae</taxon>
        <taxon>Thermoclostridium</taxon>
    </lineage>
</organism>
<dbReference type="GO" id="GO:0022857">
    <property type="term" value="F:transmembrane transporter activity"/>
    <property type="evidence" value="ECO:0007669"/>
    <property type="project" value="InterPro"/>
</dbReference>
<accession>A0A1B1YL50</accession>
<dbReference type="InterPro" id="IPR036259">
    <property type="entry name" value="MFS_trans_sf"/>
</dbReference>
<dbReference type="InterPro" id="IPR020846">
    <property type="entry name" value="MFS_dom"/>
</dbReference>
<gene>
    <name evidence="8" type="ORF">CSTERLE_07875</name>
</gene>
<keyword evidence="4 6" id="KW-1133">Transmembrane helix</keyword>
<evidence type="ECO:0000256" key="6">
    <source>
        <dbReference type="SAM" id="Phobius"/>
    </source>
</evidence>
<evidence type="ECO:0000256" key="1">
    <source>
        <dbReference type="ARBA" id="ARBA00004651"/>
    </source>
</evidence>
<feature type="transmembrane region" description="Helical" evidence="6">
    <location>
        <begin position="174"/>
        <end position="193"/>
    </location>
</feature>
<dbReference type="GO" id="GO:0005886">
    <property type="term" value="C:plasma membrane"/>
    <property type="evidence" value="ECO:0007669"/>
    <property type="project" value="UniProtKB-SubCell"/>
</dbReference>
<evidence type="ECO:0000256" key="5">
    <source>
        <dbReference type="ARBA" id="ARBA00023136"/>
    </source>
</evidence>
<feature type="transmembrane region" description="Helical" evidence="6">
    <location>
        <begin position="103"/>
        <end position="121"/>
    </location>
</feature>
<feature type="transmembrane region" description="Helical" evidence="6">
    <location>
        <begin position="45"/>
        <end position="65"/>
    </location>
</feature>
<dbReference type="RefSeq" id="WP_034840750.1">
    <property type="nucleotide sequence ID" value="NZ_CP014673.1"/>
</dbReference>
<keyword evidence="3 6" id="KW-0812">Transmembrane</keyword>
<comment type="subcellular location">
    <subcellularLocation>
        <location evidence="1">Cell membrane</location>
        <topology evidence="1">Multi-pass membrane protein</topology>
    </subcellularLocation>
</comment>
<dbReference type="Proteomes" id="UP000092931">
    <property type="component" value="Chromosome"/>
</dbReference>
<evidence type="ECO:0000256" key="2">
    <source>
        <dbReference type="ARBA" id="ARBA00022448"/>
    </source>
</evidence>
<evidence type="ECO:0000313" key="8">
    <source>
        <dbReference type="EMBL" id="ANX01495.1"/>
    </source>
</evidence>
<dbReference type="EMBL" id="CP014673">
    <property type="protein sequence ID" value="ANX01495.1"/>
    <property type="molecule type" value="Genomic_DNA"/>
</dbReference>
<dbReference type="Pfam" id="PF07690">
    <property type="entry name" value="MFS_1"/>
    <property type="match status" value="1"/>
</dbReference>
<keyword evidence="2" id="KW-0813">Transport</keyword>
<dbReference type="InterPro" id="IPR011701">
    <property type="entry name" value="MFS"/>
</dbReference>
<feature type="domain" description="Major facilitator superfamily (MFS) profile" evidence="7">
    <location>
        <begin position="1"/>
        <end position="409"/>
    </location>
</feature>
<reference evidence="8 9" key="1">
    <citation type="submission" date="2016-02" db="EMBL/GenBank/DDBJ databases">
        <title>Comparison of Clostridium stercorarium subspecies using comparative genomics and transcriptomics.</title>
        <authorList>
            <person name="Schellenberg J."/>
            <person name="Thallinger G."/>
            <person name="Levin D.B."/>
            <person name="Zhang X."/>
            <person name="Alvare G."/>
            <person name="Fristensky B."/>
            <person name="Sparling R."/>
        </authorList>
    </citation>
    <scope>NUCLEOTIDE SEQUENCE [LARGE SCALE GENOMIC DNA]</scope>
    <source>
        <strain evidence="8 9">DSM 9219</strain>
    </source>
</reference>
<dbReference type="PANTHER" id="PTHR23528:SF1">
    <property type="entry name" value="MAJOR FACILITATOR SUPERFAMILY (MFS) PROFILE DOMAIN-CONTAINING PROTEIN"/>
    <property type="match status" value="1"/>
</dbReference>
<evidence type="ECO:0000256" key="3">
    <source>
        <dbReference type="ARBA" id="ARBA00022692"/>
    </source>
</evidence>
<feature type="transmembrane region" description="Helical" evidence="6">
    <location>
        <begin position="387"/>
        <end position="405"/>
    </location>
</feature>
<dbReference type="AlphaFoldDB" id="A0A1B1YL50"/>
<keyword evidence="5 6" id="KW-0472">Membrane</keyword>
<evidence type="ECO:0000259" key="7">
    <source>
        <dbReference type="PROSITE" id="PS50850"/>
    </source>
</evidence>
<evidence type="ECO:0000313" key="9">
    <source>
        <dbReference type="Proteomes" id="UP000092931"/>
    </source>
</evidence>
<feature type="transmembrane region" description="Helical" evidence="6">
    <location>
        <begin position="359"/>
        <end position="381"/>
    </location>
</feature>
<feature type="transmembrane region" description="Helical" evidence="6">
    <location>
        <begin position="142"/>
        <end position="162"/>
    </location>
</feature>
<proteinExistence type="predicted"/>
<evidence type="ECO:0000256" key="4">
    <source>
        <dbReference type="ARBA" id="ARBA00022989"/>
    </source>
</evidence>
<feature type="transmembrane region" description="Helical" evidence="6">
    <location>
        <begin position="77"/>
        <end position="97"/>
    </location>
</feature>
<dbReference type="Gene3D" id="1.20.1250.20">
    <property type="entry name" value="MFS general substrate transporter like domains"/>
    <property type="match status" value="2"/>
</dbReference>
<sequence length="426" mass="45986">MKLNYTRTVIIGLAFFSICAFWQLYDSIVPLILKNTFDIGDTVAGGIMAMDNILALFMLPFFGALSDRTSTKIGKRMPYIIGGTALAVAAMNFLPYGDNTLNFALFVVALLITLLAMSTYRSPAVALMPDVTPKPLRSKANAIINLMGALGGAFTLVIISLLVPDVAKPDYSPLFLIVSGLMIVSVVVLFLIINENKLVAEMQETNGHGANVEETASVTGNALPKDVRRSLIFILLSIFFWFMAYNAVTTAFSKYAQTVLGIKGGGFASSLLVATAAAVVSYIPVGLIASKIGRKKTILIGITMMFVSFAAASFFTSYHPLITVFLALVGSGWAAINVNSYPMVVEMAKGSDVGKYTGYYYTFSMSAQILTPVLSGALLEHVGYRTLFPYAAVFMIMAFCTMLTVRHGDSKPLPPEEKLEMLDIGD</sequence>
<feature type="transmembrane region" description="Helical" evidence="6">
    <location>
        <begin position="7"/>
        <end position="25"/>
    </location>
</feature>
<dbReference type="PANTHER" id="PTHR23528">
    <property type="match status" value="1"/>
</dbReference>
<protein>
    <submittedName>
        <fullName evidence="8">MFS transporter</fullName>
    </submittedName>
</protein>
<dbReference type="SUPFAM" id="SSF103473">
    <property type="entry name" value="MFS general substrate transporter"/>
    <property type="match status" value="1"/>
</dbReference>
<feature type="transmembrane region" description="Helical" evidence="6">
    <location>
        <begin position="231"/>
        <end position="252"/>
    </location>
</feature>